<evidence type="ECO:0000313" key="2">
    <source>
        <dbReference type="EMBL" id="GAA5811618.1"/>
    </source>
</evidence>
<name>A0ABP9YXN6_9FUNG</name>
<keyword evidence="1" id="KW-0677">Repeat</keyword>
<gene>
    <name evidence="2" type="ORF">MFLAVUS_005058</name>
</gene>
<sequence>MVHIKHLKSIISGSLLSKKKKEKQQEDEQDTIICPSIYNDNDTNSLSSTLFLPDDSDTVSIASHHPNVYSNLYQRLPNGNWLVSYRTRDERLIGTCEVSSFSHGMRYARVLNMFISSILPTLSVQRKSITACVGCGRFQNVIQQQQRYHSHLAELTTVKKYSNTHVNARPAEPSIAIYKLSILGRSNEALAIYLKLLEEEGFPSREALYQLTRALYKSNNLVGMYAVHDTLISYYRQNPPSKRSARAMIYMYTMLINLIVNNTRPVDMRTITHLCKEINQFYTGTNIVMYNTLIKTLLSQGRVEIAQAMLQEVYKNTKPTVITYGILIKDASRRKDIPRLMRYLDEMNDNDVAADYAIVSIIVTTLCDSRGFSKAIDMVETLHRISNLVPLKFRAQLLSSIQHKSNRE</sequence>
<accession>A0ABP9YXN6</accession>
<dbReference type="InterPro" id="IPR011990">
    <property type="entry name" value="TPR-like_helical_dom_sf"/>
</dbReference>
<dbReference type="Proteomes" id="UP001473302">
    <property type="component" value="Unassembled WGS sequence"/>
</dbReference>
<evidence type="ECO:0000313" key="3">
    <source>
        <dbReference type="Proteomes" id="UP001473302"/>
    </source>
</evidence>
<reference evidence="2 3" key="1">
    <citation type="submission" date="2024-04" db="EMBL/GenBank/DDBJ databases">
        <title>genome sequences of Mucor flavus KT1a and Helicostylum pulchrum KT1b strains isolated from the surface of a dry-aged beef.</title>
        <authorList>
            <person name="Toyotome T."/>
            <person name="Hosono M."/>
            <person name="Torimaru M."/>
            <person name="Fukuda K."/>
            <person name="Mikami N."/>
        </authorList>
    </citation>
    <scope>NUCLEOTIDE SEQUENCE [LARGE SCALE GENOMIC DNA]</scope>
    <source>
        <strain evidence="2 3">KT1a</strain>
    </source>
</reference>
<dbReference type="Pfam" id="PF13041">
    <property type="entry name" value="PPR_2"/>
    <property type="match status" value="1"/>
</dbReference>
<organism evidence="2 3">
    <name type="scientific">Mucor flavus</name>
    <dbReference type="NCBI Taxonomy" id="439312"/>
    <lineage>
        <taxon>Eukaryota</taxon>
        <taxon>Fungi</taxon>
        <taxon>Fungi incertae sedis</taxon>
        <taxon>Mucoromycota</taxon>
        <taxon>Mucoromycotina</taxon>
        <taxon>Mucoromycetes</taxon>
        <taxon>Mucorales</taxon>
        <taxon>Mucorineae</taxon>
        <taxon>Mucoraceae</taxon>
        <taxon>Mucor</taxon>
    </lineage>
</organism>
<evidence type="ECO:0000256" key="1">
    <source>
        <dbReference type="ARBA" id="ARBA00022737"/>
    </source>
</evidence>
<dbReference type="PANTHER" id="PTHR47932">
    <property type="entry name" value="ATPASE EXPRESSION PROTEIN 3"/>
    <property type="match status" value="1"/>
</dbReference>
<dbReference type="PANTHER" id="PTHR47932:SF44">
    <property type="entry name" value="MIOREX COMPLEX COMPONENT 1"/>
    <property type="match status" value="1"/>
</dbReference>
<dbReference type="Gene3D" id="1.25.40.10">
    <property type="entry name" value="Tetratricopeptide repeat domain"/>
    <property type="match status" value="1"/>
</dbReference>
<comment type="caution">
    <text evidence="2">The sequence shown here is derived from an EMBL/GenBank/DDBJ whole genome shotgun (WGS) entry which is preliminary data.</text>
</comment>
<dbReference type="EMBL" id="BAABUK010000010">
    <property type="protein sequence ID" value="GAA5811618.1"/>
    <property type="molecule type" value="Genomic_DNA"/>
</dbReference>
<proteinExistence type="predicted"/>
<dbReference type="InterPro" id="IPR002885">
    <property type="entry name" value="PPR_rpt"/>
</dbReference>
<protein>
    <recommendedName>
        <fullName evidence="4">Pentatricopeptide repeat-containing protein</fullName>
    </recommendedName>
</protein>
<keyword evidence="3" id="KW-1185">Reference proteome</keyword>
<evidence type="ECO:0008006" key="4">
    <source>
        <dbReference type="Google" id="ProtNLM"/>
    </source>
</evidence>